<name>A0ABT8S0X4_9BURK</name>
<evidence type="ECO:0000313" key="3">
    <source>
        <dbReference type="EMBL" id="MDO1532571.1"/>
    </source>
</evidence>
<dbReference type="InterPro" id="IPR000157">
    <property type="entry name" value="TIR_dom"/>
</dbReference>
<evidence type="ECO:0000256" key="1">
    <source>
        <dbReference type="SAM" id="MobiDB-lite"/>
    </source>
</evidence>
<proteinExistence type="predicted"/>
<sequence length="379" mass="40778">MPDATEEVFFSYSRSDEALVLKIASALRRDGRHVWVDQIDIAKGARWDDEVEKALKASSCLLAILSPAAVASQNVMDEVSYALGEKKKVIPVLAKQCDIPFRLKRLQFVDFTGDYDRGYRELSAALDGGAAPPRRDDGVPPGASSRRTQQAVIGGAVVVVAAVAGYLVLGRPTPAPAPAPVVVAPPPPAVQPAPVVAKREPEPAPVAPPVQPAPVAPPPPAPPPVVAAAPPPAPVFVPPPAPAPMKQAVASDRQLTDFVHRYISTQNRSSPTDLVAFYADEVEYFNEKHATKAFILKDRLNFQRRWPEVDNRLAGPIDIDRSSGDGTAVLSYTIRYGVRSLERGDSKSGMARDELRVRPVDGQLLIVGQRQKILNAQAN</sequence>
<accession>A0ABT8S0X4</accession>
<feature type="domain" description="TIR" evidence="2">
    <location>
        <begin position="4"/>
        <end position="126"/>
    </location>
</feature>
<dbReference type="Proteomes" id="UP001169027">
    <property type="component" value="Unassembled WGS sequence"/>
</dbReference>
<dbReference type="SUPFAM" id="SSF52200">
    <property type="entry name" value="Toll/Interleukin receptor TIR domain"/>
    <property type="match status" value="1"/>
</dbReference>
<keyword evidence="4" id="KW-1185">Reference proteome</keyword>
<dbReference type="InterPro" id="IPR035897">
    <property type="entry name" value="Toll_tir_struct_dom_sf"/>
</dbReference>
<gene>
    <name evidence="3" type="ORF">Q2T77_09755</name>
</gene>
<dbReference type="CDD" id="cd00531">
    <property type="entry name" value="NTF2_like"/>
    <property type="match status" value="1"/>
</dbReference>
<comment type="caution">
    <text evidence="3">The sequence shown here is derived from an EMBL/GenBank/DDBJ whole genome shotgun (WGS) entry which is preliminary data.</text>
</comment>
<evidence type="ECO:0000259" key="2">
    <source>
        <dbReference type="PROSITE" id="PS50104"/>
    </source>
</evidence>
<dbReference type="PROSITE" id="PS50104">
    <property type="entry name" value="TIR"/>
    <property type="match status" value="1"/>
</dbReference>
<organism evidence="3 4">
    <name type="scientific">Variovorax ginsengisoli</name>
    <dbReference type="NCBI Taxonomy" id="363844"/>
    <lineage>
        <taxon>Bacteria</taxon>
        <taxon>Pseudomonadati</taxon>
        <taxon>Pseudomonadota</taxon>
        <taxon>Betaproteobacteria</taxon>
        <taxon>Burkholderiales</taxon>
        <taxon>Comamonadaceae</taxon>
        <taxon>Variovorax</taxon>
    </lineage>
</organism>
<evidence type="ECO:0000313" key="4">
    <source>
        <dbReference type="Proteomes" id="UP001169027"/>
    </source>
</evidence>
<dbReference type="EMBL" id="JAUKVY010000005">
    <property type="protein sequence ID" value="MDO1532571.1"/>
    <property type="molecule type" value="Genomic_DNA"/>
</dbReference>
<reference evidence="3" key="1">
    <citation type="submission" date="2023-06" db="EMBL/GenBank/DDBJ databases">
        <authorList>
            <person name="Jiang Y."/>
            <person name="Liu Q."/>
        </authorList>
    </citation>
    <scope>NUCLEOTIDE SEQUENCE</scope>
    <source>
        <strain evidence="3">CGMCC 1.12090</strain>
    </source>
</reference>
<dbReference type="Gene3D" id="3.40.50.10140">
    <property type="entry name" value="Toll/interleukin-1 receptor homology (TIR) domain"/>
    <property type="match status" value="1"/>
</dbReference>
<protein>
    <submittedName>
        <fullName evidence="3">TIR domain-containing protein</fullName>
    </submittedName>
</protein>
<feature type="region of interest" description="Disordered" evidence="1">
    <location>
        <begin position="126"/>
        <end position="146"/>
    </location>
</feature>
<dbReference type="RefSeq" id="WP_301807397.1">
    <property type="nucleotide sequence ID" value="NZ_JAUJZH010000005.1"/>
</dbReference>
<dbReference type="Pfam" id="PF13676">
    <property type="entry name" value="TIR_2"/>
    <property type="match status" value="1"/>
</dbReference>